<reference evidence="5 6" key="1">
    <citation type="submission" date="2023-07" db="EMBL/GenBank/DDBJ databases">
        <title>Sequencing the genomes of 1000 actinobacteria strains.</title>
        <authorList>
            <person name="Klenk H.-P."/>
        </authorList>
    </citation>
    <scope>NUCLEOTIDE SEQUENCE [LARGE SCALE GENOMIC DNA]</scope>
    <source>
        <strain evidence="5 6">DSM 44388</strain>
    </source>
</reference>
<organism evidence="5 6">
    <name type="scientific">Kineosporia succinea</name>
    <dbReference type="NCBI Taxonomy" id="84632"/>
    <lineage>
        <taxon>Bacteria</taxon>
        <taxon>Bacillati</taxon>
        <taxon>Actinomycetota</taxon>
        <taxon>Actinomycetes</taxon>
        <taxon>Kineosporiales</taxon>
        <taxon>Kineosporiaceae</taxon>
        <taxon>Kineosporia</taxon>
    </lineage>
</organism>
<dbReference type="SUPFAM" id="SSF52129">
    <property type="entry name" value="Caspase-like"/>
    <property type="match status" value="1"/>
</dbReference>
<name>A0ABT9P5P6_9ACTN</name>
<evidence type="ECO:0000256" key="1">
    <source>
        <dbReference type="SAM" id="MobiDB-lite"/>
    </source>
</evidence>
<dbReference type="Proteomes" id="UP001235712">
    <property type="component" value="Unassembled WGS sequence"/>
</dbReference>
<dbReference type="EMBL" id="JAUSQZ010000001">
    <property type="protein sequence ID" value="MDP9828021.1"/>
    <property type="molecule type" value="Genomic_DNA"/>
</dbReference>
<dbReference type="InterPro" id="IPR011600">
    <property type="entry name" value="Pept_C14_caspase"/>
</dbReference>
<dbReference type="Gene3D" id="3.10.105.10">
    <property type="entry name" value="Dipeptide-binding Protein, Domain 3"/>
    <property type="match status" value="1"/>
</dbReference>
<dbReference type="InterPro" id="IPR039424">
    <property type="entry name" value="SBP_5"/>
</dbReference>
<dbReference type="PANTHER" id="PTHR30290">
    <property type="entry name" value="PERIPLASMIC BINDING COMPONENT OF ABC TRANSPORTER"/>
    <property type="match status" value="1"/>
</dbReference>
<gene>
    <name evidence="5" type="ORF">J2S57_003770</name>
</gene>
<dbReference type="SUPFAM" id="SSF53850">
    <property type="entry name" value="Periplasmic binding protein-like II"/>
    <property type="match status" value="1"/>
</dbReference>
<keyword evidence="2" id="KW-0812">Transmembrane</keyword>
<dbReference type="Gene3D" id="3.40.50.1460">
    <property type="match status" value="1"/>
</dbReference>
<keyword evidence="6" id="KW-1185">Reference proteome</keyword>
<keyword evidence="2" id="KW-0472">Membrane</keyword>
<dbReference type="Gene3D" id="3.90.76.10">
    <property type="entry name" value="Dipeptide-binding Protein, Domain 1"/>
    <property type="match status" value="1"/>
</dbReference>
<dbReference type="InterPro" id="IPR000914">
    <property type="entry name" value="SBP_5_dom"/>
</dbReference>
<dbReference type="Pfam" id="PF00656">
    <property type="entry name" value="Peptidase_C14"/>
    <property type="match status" value="1"/>
</dbReference>
<feature type="domain" description="Peptidase C14 caspase" evidence="4">
    <location>
        <begin position="4"/>
        <end position="245"/>
    </location>
</feature>
<evidence type="ECO:0000313" key="6">
    <source>
        <dbReference type="Proteomes" id="UP001235712"/>
    </source>
</evidence>
<accession>A0ABT9P5P6</accession>
<evidence type="ECO:0000259" key="4">
    <source>
        <dbReference type="Pfam" id="PF00656"/>
    </source>
</evidence>
<dbReference type="CDD" id="cd00995">
    <property type="entry name" value="PBP2_NikA_DppA_OppA_like"/>
    <property type="match status" value="1"/>
</dbReference>
<dbReference type="PANTHER" id="PTHR30290:SF83">
    <property type="entry name" value="ABC TRANSPORTER SUBSTRATE-BINDING PROTEIN"/>
    <property type="match status" value="1"/>
</dbReference>
<dbReference type="PROSITE" id="PS00018">
    <property type="entry name" value="EF_HAND_1"/>
    <property type="match status" value="1"/>
</dbReference>
<feature type="transmembrane region" description="Helical" evidence="2">
    <location>
        <begin position="486"/>
        <end position="505"/>
    </location>
</feature>
<comment type="caution">
    <text evidence="5">The sequence shown here is derived from an EMBL/GenBank/DDBJ whole genome shotgun (WGS) entry which is preliminary data.</text>
</comment>
<evidence type="ECO:0000313" key="5">
    <source>
        <dbReference type="EMBL" id="MDP9828021.1"/>
    </source>
</evidence>
<evidence type="ECO:0000259" key="3">
    <source>
        <dbReference type="Pfam" id="PF00496"/>
    </source>
</evidence>
<sequence>MTGRRLALLIATDQHDHPGLRALESPAVDIAALDEVLGDPELGDFETDLLHNEPADRVQRRVQEVLHDRSPDDLVLIHFSGHGLKDTAGRLFLATRDTRADFLETTAVDTALINRLIRRSRARRVVLLLDCCYGGAFERGVTARTPGDVDLREHLAEELPEAATAGVGQGHGYVVITASTAMEYALEGESLRDSSGPGPSLFTDSLVRGIRTGEADADDDGFVSLPELYDYVHEEVRRRTPNQTPSKWEFDVRGTISIARNPNRVVRPGPLPERLPELARDAYTAVREAAVTELGRLARGSELSAAESARRLLGELTTDDSRAVSDAARRALDTLEVVLAPDHVDFGTVPSTFDAPVRRLVAISGPPLALATLSLAPDEHVRVVRRDEQLTLEWAPEPGQELGTSIEVIGPAGSKPLPVRGTRESLDPPEPAPDTPSRPTRPPSATPKPATPKPATPKPATPKPGTPKPATPKPGAPRSARNRRGWILIVAGAVALISVIAVIFWPQDPGGSPSAGGDPDAGITLYLDEPRNPLTPAHTQEPGGLQIVGSVFRGLVRADPGSAEPRMAMAESVTSDDSRIWHVRLKPDQLFHDRSLVDADSFVDAWNWAAYGPNAALNNYYFASIVGYAALNPPDPDGGGPQEAPEPSARTLSGLKKVNSQEFTIELENPQSYFPSVLGSTAFSPLPPVFFEDPEAFGEHPVGNGPFVFTPAPDSGTSATLTRWPRYGGDDQARVAEVRLRTYPSDDAAYDETLSGDLDFMAQVPADDRAGNRYRTDHPGHFADKALGTVEFVMVPQYDPAYRDDPDLSKAFSTAIDRDTIAAGVLSGSRIPATGWVSPVAYGYRPGACGELCTYDPDAARKYLAATDFDGPVSFSYDATRPDAARTAGAICRDITETLGLACEKKAYPTNAEYMDAQGDAAISGLFHGSWGMDHPHIQNFVEAPYVTSSSSNRTRWSSREFDRLITRADEQDPHDALETYRQAEALLAEPMPVIPLWYDAQQSVWSDRLGNVRIGPDGTLDLASVEADG</sequence>
<proteinExistence type="predicted"/>
<evidence type="ECO:0000256" key="2">
    <source>
        <dbReference type="SAM" id="Phobius"/>
    </source>
</evidence>
<feature type="domain" description="Solute-binding protein family 5" evidence="3">
    <location>
        <begin position="565"/>
        <end position="948"/>
    </location>
</feature>
<dbReference type="RefSeq" id="WP_307244774.1">
    <property type="nucleotide sequence ID" value="NZ_JAUSQZ010000001.1"/>
</dbReference>
<dbReference type="InterPro" id="IPR029030">
    <property type="entry name" value="Caspase-like_dom_sf"/>
</dbReference>
<dbReference type="Pfam" id="PF00496">
    <property type="entry name" value="SBP_bac_5"/>
    <property type="match status" value="1"/>
</dbReference>
<feature type="region of interest" description="Disordered" evidence="1">
    <location>
        <begin position="394"/>
        <end position="480"/>
    </location>
</feature>
<protein>
    <submittedName>
        <fullName evidence="5">ABC-type transport system substrate-binding protein</fullName>
    </submittedName>
</protein>
<feature type="compositionally biased region" description="Pro residues" evidence="1">
    <location>
        <begin position="428"/>
        <end position="475"/>
    </location>
</feature>
<dbReference type="InterPro" id="IPR018247">
    <property type="entry name" value="EF_Hand_1_Ca_BS"/>
</dbReference>
<dbReference type="Gene3D" id="3.40.190.10">
    <property type="entry name" value="Periplasmic binding protein-like II"/>
    <property type="match status" value="1"/>
</dbReference>
<dbReference type="NCBIfam" id="NF047832">
    <property type="entry name" value="caspase_w_EACC1"/>
    <property type="match status" value="1"/>
</dbReference>
<keyword evidence="2" id="KW-1133">Transmembrane helix</keyword>